<keyword evidence="4" id="KW-0902">Two-component regulatory system</keyword>
<gene>
    <name evidence="12" type="ORF">H4O24_00635</name>
</gene>
<dbReference type="Gene3D" id="6.10.250.690">
    <property type="match status" value="1"/>
</dbReference>
<feature type="domain" description="Response regulatory" evidence="10">
    <location>
        <begin position="2"/>
        <end position="116"/>
    </location>
</feature>
<dbReference type="AlphaFoldDB" id="A0A7G6VU48"/>
<dbReference type="RefSeq" id="WP_103024440.1">
    <property type="nucleotide sequence ID" value="NZ_CP060052.1"/>
</dbReference>
<feature type="DNA-binding region" description="OmpR/PhoB-type" evidence="9">
    <location>
        <begin position="124"/>
        <end position="218"/>
    </location>
</feature>
<dbReference type="SUPFAM" id="SSF52172">
    <property type="entry name" value="CheY-like"/>
    <property type="match status" value="1"/>
</dbReference>
<dbReference type="SMART" id="SM00448">
    <property type="entry name" value="REC"/>
    <property type="match status" value="1"/>
</dbReference>
<dbReference type="Gene3D" id="1.10.10.10">
    <property type="entry name" value="Winged helix-like DNA-binding domain superfamily/Winged helix DNA-binding domain"/>
    <property type="match status" value="1"/>
</dbReference>
<dbReference type="EMBL" id="CP060052">
    <property type="protein sequence ID" value="QNE05263.1"/>
    <property type="molecule type" value="Genomic_DNA"/>
</dbReference>
<evidence type="ECO:0000256" key="9">
    <source>
        <dbReference type="PROSITE-ProRule" id="PRU01091"/>
    </source>
</evidence>
<evidence type="ECO:0000256" key="8">
    <source>
        <dbReference type="PROSITE-ProRule" id="PRU00169"/>
    </source>
</evidence>
<evidence type="ECO:0000256" key="4">
    <source>
        <dbReference type="ARBA" id="ARBA00023012"/>
    </source>
</evidence>
<dbReference type="PROSITE" id="PS50110">
    <property type="entry name" value="RESPONSE_REGULATORY"/>
    <property type="match status" value="1"/>
</dbReference>
<dbReference type="GO" id="GO:0000156">
    <property type="term" value="F:phosphorelay response regulator activity"/>
    <property type="evidence" value="ECO:0007669"/>
    <property type="project" value="TreeGrafter"/>
</dbReference>
<organism evidence="12 13">
    <name type="scientific">Croceicoccus marinus</name>
    <dbReference type="NCBI Taxonomy" id="450378"/>
    <lineage>
        <taxon>Bacteria</taxon>
        <taxon>Pseudomonadati</taxon>
        <taxon>Pseudomonadota</taxon>
        <taxon>Alphaproteobacteria</taxon>
        <taxon>Sphingomonadales</taxon>
        <taxon>Erythrobacteraceae</taxon>
        <taxon>Croceicoccus</taxon>
    </lineage>
</organism>
<protein>
    <submittedName>
        <fullName evidence="12">Response regulator transcription factor</fullName>
    </submittedName>
</protein>
<dbReference type="InterPro" id="IPR039420">
    <property type="entry name" value="WalR-like"/>
</dbReference>
<proteinExistence type="predicted"/>
<dbReference type="PANTHER" id="PTHR48111">
    <property type="entry name" value="REGULATOR OF RPOS"/>
    <property type="match status" value="1"/>
</dbReference>
<dbReference type="Proteomes" id="UP000515297">
    <property type="component" value="Chromosome"/>
</dbReference>
<dbReference type="GO" id="GO:0005829">
    <property type="term" value="C:cytosol"/>
    <property type="evidence" value="ECO:0007669"/>
    <property type="project" value="TreeGrafter"/>
</dbReference>
<dbReference type="SMART" id="SM00862">
    <property type="entry name" value="Trans_reg_C"/>
    <property type="match status" value="1"/>
</dbReference>
<evidence type="ECO:0000256" key="3">
    <source>
        <dbReference type="ARBA" id="ARBA00022553"/>
    </source>
</evidence>
<keyword evidence="2" id="KW-0963">Cytoplasm</keyword>
<keyword evidence="3 8" id="KW-0597">Phosphoprotein</keyword>
<evidence type="ECO:0000256" key="1">
    <source>
        <dbReference type="ARBA" id="ARBA00004496"/>
    </source>
</evidence>
<accession>A0A7G6VU48</accession>
<comment type="subcellular location">
    <subcellularLocation>
        <location evidence="1">Cytoplasm</location>
    </subcellularLocation>
</comment>
<reference evidence="12 13" key="1">
    <citation type="submission" date="2020-08" db="EMBL/GenBank/DDBJ databases">
        <authorList>
            <person name="Liu G."/>
            <person name="Sun C."/>
        </authorList>
    </citation>
    <scope>NUCLEOTIDE SEQUENCE [LARGE SCALE GENOMIC DNA]</scope>
    <source>
        <strain evidence="12 13">OT19</strain>
    </source>
</reference>
<dbReference type="InterPro" id="IPR001789">
    <property type="entry name" value="Sig_transdc_resp-reg_receiver"/>
</dbReference>
<keyword evidence="6 9" id="KW-0238">DNA-binding</keyword>
<dbReference type="GO" id="GO:0000976">
    <property type="term" value="F:transcription cis-regulatory region binding"/>
    <property type="evidence" value="ECO:0007669"/>
    <property type="project" value="TreeGrafter"/>
</dbReference>
<dbReference type="Pfam" id="PF00072">
    <property type="entry name" value="Response_reg"/>
    <property type="match status" value="1"/>
</dbReference>
<dbReference type="PANTHER" id="PTHR48111:SF35">
    <property type="entry name" value="TRANSCRIPTIONAL REGULATORY PROTEIN QSEB"/>
    <property type="match status" value="1"/>
</dbReference>
<dbReference type="InterPro" id="IPR011006">
    <property type="entry name" value="CheY-like_superfamily"/>
</dbReference>
<dbReference type="CDD" id="cd00383">
    <property type="entry name" value="trans_reg_C"/>
    <property type="match status" value="1"/>
</dbReference>
<evidence type="ECO:0000259" key="11">
    <source>
        <dbReference type="PROSITE" id="PS51755"/>
    </source>
</evidence>
<keyword evidence="7" id="KW-0804">Transcription</keyword>
<dbReference type="InterPro" id="IPR036388">
    <property type="entry name" value="WH-like_DNA-bd_sf"/>
</dbReference>
<evidence type="ECO:0000256" key="6">
    <source>
        <dbReference type="ARBA" id="ARBA00023125"/>
    </source>
</evidence>
<evidence type="ECO:0000256" key="7">
    <source>
        <dbReference type="ARBA" id="ARBA00023163"/>
    </source>
</evidence>
<dbReference type="Pfam" id="PF00486">
    <property type="entry name" value="Trans_reg_C"/>
    <property type="match status" value="1"/>
</dbReference>
<evidence type="ECO:0000259" key="10">
    <source>
        <dbReference type="PROSITE" id="PS50110"/>
    </source>
</evidence>
<evidence type="ECO:0000256" key="2">
    <source>
        <dbReference type="ARBA" id="ARBA00022490"/>
    </source>
</evidence>
<evidence type="ECO:0000313" key="13">
    <source>
        <dbReference type="Proteomes" id="UP000515297"/>
    </source>
</evidence>
<dbReference type="PROSITE" id="PS51755">
    <property type="entry name" value="OMPR_PHOB"/>
    <property type="match status" value="1"/>
</dbReference>
<feature type="domain" description="OmpR/PhoB-type" evidence="11">
    <location>
        <begin position="124"/>
        <end position="218"/>
    </location>
</feature>
<dbReference type="InterPro" id="IPR001867">
    <property type="entry name" value="OmpR/PhoB-type_DNA-bd"/>
</dbReference>
<keyword evidence="5" id="KW-0805">Transcription regulation</keyword>
<dbReference type="GO" id="GO:0006355">
    <property type="term" value="P:regulation of DNA-templated transcription"/>
    <property type="evidence" value="ECO:0007669"/>
    <property type="project" value="InterPro"/>
</dbReference>
<dbReference type="GO" id="GO:0032993">
    <property type="term" value="C:protein-DNA complex"/>
    <property type="evidence" value="ECO:0007669"/>
    <property type="project" value="TreeGrafter"/>
</dbReference>
<evidence type="ECO:0000256" key="5">
    <source>
        <dbReference type="ARBA" id="ARBA00023015"/>
    </source>
</evidence>
<name>A0A7G6VU48_9SPHN</name>
<sequence>MRILVIEDDDVLRDGLFEGLALEGHTVDAVANCADAREAVASFAHDVIVLDIGLPDGSGLELLREWRLASRSTPVLLLTARNMTEDRIEGLDLGADDYLGKPFDLGELAARLRALTRRDRGRADPTIRLGTLEIDPATRRVCAKGETVYLSRREYSVLEALTRYPDHIVSRAQIEEAIYGWNEEVGSNAVEVHIHKLRAKLGPDVIETVRGLGYRISSEQGG</sequence>
<evidence type="ECO:0000313" key="12">
    <source>
        <dbReference type="EMBL" id="QNE05263.1"/>
    </source>
</evidence>
<feature type="modified residue" description="4-aspartylphosphate" evidence="8">
    <location>
        <position position="51"/>
    </location>
</feature>
<dbReference type="CDD" id="cd17624">
    <property type="entry name" value="REC_OmpR_PmrA-like"/>
    <property type="match status" value="1"/>
</dbReference>
<dbReference type="Gene3D" id="3.40.50.2300">
    <property type="match status" value="1"/>
</dbReference>